<comment type="caution">
    <text evidence="2">The sequence shown here is derived from an EMBL/GenBank/DDBJ whole genome shotgun (WGS) entry which is preliminary data.</text>
</comment>
<gene>
    <name evidence="2" type="ORF">GCM10007362_01960</name>
</gene>
<feature type="signal peptide" evidence="1">
    <location>
        <begin position="1"/>
        <end position="27"/>
    </location>
</feature>
<evidence type="ECO:0000313" key="2">
    <source>
        <dbReference type="EMBL" id="GGH68197.1"/>
    </source>
</evidence>
<dbReference type="EMBL" id="BMDD01000001">
    <property type="protein sequence ID" value="GGH68197.1"/>
    <property type="molecule type" value="Genomic_DNA"/>
</dbReference>
<evidence type="ECO:0000313" key="3">
    <source>
        <dbReference type="Proteomes" id="UP000605427"/>
    </source>
</evidence>
<organism evidence="2 3">
    <name type="scientific">Saccharibacillus endophyticus</name>
    <dbReference type="NCBI Taxonomy" id="2060666"/>
    <lineage>
        <taxon>Bacteria</taxon>
        <taxon>Bacillati</taxon>
        <taxon>Bacillota</taxon>
        <taxon>Bacilli</taxon>
        <taxon>Bacillales</taxon>
        <taxon>Paenibacillaceae</taxon>
        <taxon>Saccharibacillus</taxon>
    </lineage>
</organism>
<evidence type="ECO:0000256" key="1">
    <source>
        <dbReference type="SAM" id="SignalP"/>
    </source>
</evidence>
<name>A0ABQ1ZLC4_9BACL</name>
<dbReference type="PROSITE" id="PS51257">
    <property type="entry name" value="PROKAR_LIPOPROTEIN"/>
    <property type="match status" value="1"/>
</dbReference>
<keyword evidence="1" id="KW-0732">Signal</keyword>
<dbReference type="Proteomes" id="UP000605427">
    <property type="component" value="Unassembled WGS sequence"/>
</dbReference>
<feature type="chain" id="PRO_5045511926" description="Lipoprotein" evidence="1">
    <location>
        <begin position="28"/>
        <end position="177"/>
    </location>
</feature>
<proteinExistence type="predicted"/>
<evidence type="ECO:0008006" key="4">
    <source>
        <dbReference type="Google" id="ProtNLM"/>
    </source>
</evidence>
<sequence length="177" mass="19941">MHRSIGILAACLLSIALVGCSSDPVRASNYEGKPVTIGIIGTPPAMRERNVNFEQIDFDQLEEVDSSSGYDAVFITEEHLSEAADSKYAPIYKTAGVPFFFIESKKSHLPFISEQRTYEEFPDLNTDAYVSGYFGDNRNSKYWSYGLQNDEPNRSDIEDVYTRIFETITHIEAEVNS</sequence>
<protein>
    <recommendedName>
        <fullName evidence="4">Lipoprotein</fullName>
    </recommendedName>
</protein>
<accession>A0ABQ1ZLC4</accession>
<keyword evidence="3" id="KW-1185">Reference proteome</keyword>
<reference evidence="3" key="1">
    <citation type="journal article" date="2019" name="Int. J. Syst. Evol. Microbiol.">
        <title>The Global Catalogue of Microorganisms (GCM) 10K type strain sequencing project: providing services to taxonomists for standard genome sequencing and annotation.</title>
        <authorList>
            <consortium name="The Broad Institute Genomics Platform"/>
            <consortium name="The Broad Institute Genome Sequencing Center for Infectious Disease"/>
            <person name="Wu L."/>
            <person name="Ma J."/>
        </authorList>
    </citation>
    <scope>NUCLEOTIDE SEQUENCE [LARGE SCALE GENOMIC DNA]</scope>
    <source>
        <strain evidence="3">CCM 8702</strain>
    </source>
</reference>